<dbReference type="Gene3D" id="2.60.40.10">
    <property type="entry name" value="Immunoglobulins"/>
    <property type="match status" value="1"/>
</dbReference>
<organism evidence="2 3">
    <name type="scientific">Pontibacter mangrovi</name>
    <dbReference type="NCBI Taxonomy" id="2589816"/>
    <lineage>
        <taxon>Bacteria</taxon>
        <taxon>Pseudomonadati</taxon>
        <taxon>Bacteroidota</taxon>
        <taxon>Cytophagia</taxon>
        <taxon>Cytophagales</taxon>
        <taxon>Hymenobacteraceae</taxon>
        <taxon>Pontibacter</taxon>
    </lineage>
</organism>
<dbReference type="EMBL" id="VFRQ01000012">
    <property type="protein sequence ID" value="TPE42480.1"/>
    <property type="molecule type" value="Genomic_DNA"/>
</dbReference>
<dbReference type="AlphaFoldDB" id="A0A501W2H0"/>
<name>A0A501W2H0_9BACT</name>
<reference evidence="2 3" key="1">
    <citation type="submission" date="2019-06" db="EMBL/GenBank/DDBJ databases">
        <title>A novel bacterium of genus Pontibacter, isolated from marine sediment.</title>
        <authorList>
            <person name="Huang H."/>
            <person name="Mo K."/>
            <person name="Hu Y."/>
        </authorList>
    </citation>
    <scope>NUCLEOTIDE SEQUENCE [LARGE SCALE GENOMIC DNA]</scope>
    <source>
        <strain evidence="2 3">HB172049</strain>
    </source>
</reference>
<evidence type="ECO:0000313" key="3">
    <source>
        <dbReference type="Proteomes" id="UP000316727"/>
    </source>
</evidence>
<feature type="region of interest" description="Disordered" evidence="1">
    <location>
        <begin position="89"/>
        <end position="109"/>
    </location>
</feature>
<accession>A0A501W2H0</accession>
<dbReference type="Proteomes" id="UP000316727">
    <property type="component" value="Unassembled WGS sequence"/>
</dbReference>
<protein>
    <submittedName>
        <fullName evidence="2">Uncharacterized protein</fullName>
    </submittedName>
</protein>
<keyword evidence="3" id="KW-1185">Reference proteome</keyword>
<gene>
    <name evidence="2" type="ORF">FJM65_17915</name>
</gene>
<sequence length="109" mass="11290">MALGADLRSRGHNKCLLYTSNTTHYSPTNQATNLALSPTLSWNAVSGADTYQVQVFTSSGFSSTVLNKSNLTGTSVTASTLAESITQTVPAKAAPGSTAPRARATRTAP</sequence>
<dbReference type="InterPro" id="IPR013783">
    <property type="entry name" value="Ig-like_fold"/>
</dbReference>
<comment type="caution">
    <text evidence="2">The sequence shown here is derived from an EMBL/GenBank/DDBJ whole genome shotgun (WGS) entry which is preliminary data.</text>
</comment>
<proteinExistence type="predicted"/>
<feature type="compositionally biased region" description="Low complexity" evidence="1">
    <location>
        <begin position="93"/>
        <end position="109"/>
    </location>
</feature>
<evidence type="ECO:0000313" key="2">
    <source>
        <dbReference type="EMBL" id="TPE42480.1"/>
    </source>
</evidence>
<evidence type="ECO:0000256" key="1">
    <source>
        <dbReference type="SAM" id="MobiDB-lite"/>
    </source>
</evidence>